<dbReference type="EMBL" id="LR134117">
    <property type="protein sequence ID" value="VDZ51235.1"/>
    <property type="molecule type" value="Genomic_DNA"/>
</dbReference>
<dbReference type="RefSeq" id="WP_039992962.1">
    <property type="nucleotide sequence ID" value="NZ_LR134117.1"/>
</dbReference>
<evidence type="ECO:0000313" key="1">
    <source>
        <dbReference type="EMBL" id="VDZ51235.1"/>
    </source>
</evidence>
<name>A0A447KKD2_SEROD</name>
<organism evidence="1 2">
    <name type="scientific">Serratia odorifera</name>
    <dbReference type="NCBI Taxonomy" id="618"/>
    <lineage>
        <taxon>Bacteria</taxon>
        <taxon>Pseudomonadati</taxon>
        <taxon>Pseudomonadota</taxon>
        <taxon>Gammaproteobacteria</taxon>
        <taxon>Enterobacterales</taxon>
        <taxon>Yersiniaceae</taxon>
        <taxon>Serratia</taxon>
    </lineage>
</organism>
<reference evidence="1 2" key="1">
    <citation type="submission" date="2018-12" db="EMBL/GenBank/DDBJ databases">
        <authorList>
            <consortium name="Pathogen Informatics"/>
        </authorList>
    </citation>
    <scope>NUCLEOTIDE SEQUENCE [LARGE SCALE GENOMIC DNA]</scope>
    <source>
        <strain evidence="1 2">NCTC11214</strain>
    </source>
</reference>
<sequence>MHSLLKIVQSLITSGNSRANERNTEVEEGPKEITSIRLKPQTRAYLQVQSETLGISVSQLINIMIDGVVELETAPRKNEIDSLYDRLMMLFESHKISPLDMSLMLHKYGVTLSKIKSRDIMLDLITPEMLKEVSSWFGTNLTWLNGTSEEIYSRSIDWYKNPDWMILAIIDRLIKYRKVDVYALKREGIEFSEAEHHDTTALNLSMGFVIKYKHTVDNVTFDRYELCEFQRWNYVVCRDGLKDVFRGLYELEKRNQGASLYGYSIEDNILDKLSRGRIFPSQLETTMSKNGLWYPEDQVDSMSLQSKIAKYVEAYSSLPSKHFYENDNDDHCSKRWHISVFQSGESKFEYHYLKDGLNDLYEKFHTINDEECQ</sequence>
<evidence type="ECO:0000313" key="2">
    <source>
        <dbReference type="Proteomes" id="UP000281391"/>
    </source>
</evidence>
<dbReference type="Proteomes" id="UP000281391">
    <property type="component" value="Chromosome"/>
</dbReference>
<evidence type="ECO:0008006" key="3">
    <source>
        <dbReference type="Google" id="ProtNLM"/>
    </source>
</evidence>
<gene>
    <name evidence="1" type="ORF">NCTC11214_00099</name>
</gene>
<dbReference type="KEGG" id="sof:NCTC11214_00099"/>
<protein>
    <recommendedName>
        <fullName evidence="3">Conjugal transfer protein TraE</fullName>
    </recommendedName>
</protein>
<proteinExistence type="predicted"/>
<dbReference type="AlphaFoldDB" id="A0A447KKD2"/>
<accession>A0A447KKD2</accession>